<evidence type="ECO:0000259" key="1">
    <source>
        <dbReference type="PROSITE" id="PS50878"/>
    </source>
</evidence>
<dbReference type="InterPro" id="IPR000477">
    <property type="entry name" value="RT_dom"/>
</dbReference>
<gene>
    <name evidence="2" type="ORF">g.3765</name>
</gene>
<dbReference type="InterPro" id="IPR043502">
    <property type="entry name" value="DNA/RNA_pol_sf"/>
</dbReference>
<dbReference type="PROSITE" id="PS50878">
    <property type="entry name" value="RT_POL"/>
    <property type="match status" value="1"/>
</dbReference>
<name>A0A1B6ELK7_9HEMI</name>
<reference evidence="2" key="1">
    <citation type="submission" date="2015-11" db="EMBL/GenBank/DDBJ databases">
        <title>De novo transcriptome assembly of four potential Pierce s Disease insect vectors from Arizona vineyards.</title>
        <authorList>
            <person name="Tassone E.E."/>
        </authorList>
    </citation>
    <scope>NUCLEOTIDE SEQUENCE</scope>
</reference>
<dbReference type="SUPFAM" id="SSF56672">
    <property type="entry name" value="DNA/RNA polymerases"/>
    <property type="match status" value="1"/>
</dbReference>
<organism evidence="2">
    <name type="scientific">Cuerna arida</name>
    <dbReference type="NCBI Taxonomy" id="1464854"/>
    <lineage>
        <taxon>Eukaryota</taxon>
        <taxon>Metazoa</taxon>
        <taxon>Ecdysozoa</taxon>
        <taxon>Arthropoda</taxon>
        <taxon>Hexapoda</taxon>
        <taxon>Insecta</taxon>
        <taxon>Pterygota</taxon>
        <taxon>Neoptera</taxon>
        <taxon>Paraneoptera</taxon>
        <taxon>Hemiptera</taxon>
        <taxon>Auchenorrhyncha</taxon>
        <taxon>Membracoidea</taxon>
        <taxon>Cicadellidae</taxon>
        <taxon>Cicadellinae</taxon>
        <taxon>Proconiini</taxon>
        <taxon>Cuerna</taxon>
    </lineage>
</organism>
<dbReference type="EMBL" id="GECZ01030955">
    <property type="protein sequence ID" value="JAS38814.1"/>
    <property type="molecule type" value="Transcribed_RNA"/>
</dbReference>
<dbReference type="Pfam" id="PF00078">
    <property type="entry name" value="RVT_1"/>
    <property type="match status" value="1"/>
</dbReference>
<proteinExistence type="predicted"/>
<dbReference type="GO" id="GO:0071897">
    <property type="term" value="P:DNA biosynthetic process"/>
    <property type="evidence" value="ECO:0007669"/>
    <property type="project" value="UniProtKB-ARBA"/>
</dbReference>
<feature type="domain" description="Reverse transcriptase" evidence="1">
    <location>
        <begin position="1"/>
        <end position="183"/>
    </location>
</feature>
<evidence type="ECO:0000313" key="2">
    <source>
        <dbReference type="EMBL" id="JAS38814.1"/>
    </source>
</evidence>
<protein>
    <recommendedName>
        <fullName evidence="1">Reverse transcriptase domain-containing protein</fullName>
    </recommendedName>
</protein>
<sequence length="183" mass="19999">LFADAQHGFRGQKSTLTAVSRLVSDILNTFEEKGSMSLILADLSKAFECVPHKNLIGKLEKYGVRGPALKLLCSYLQDRKQSVSIRGASSSTLSVSHGVPQGSVIGPVLFIIAMNDISLLGDVLLFADDTTVYSKGKTPEDATTRANEVFDRAKDWFRANRLSLNPDKTQTMLCGLSRHNQPD</sequence>
<dbReference type="AlphaFoldDB" id="A0A1B6ELK7"/>
<feature type="non-terminal residue" evidence="2">
    <location>
        <position position="183"/>
    </location>
</feature>
<dbReference type="CDD" id="cd01650">
    <property type="entry name" value="RT_nLTR_like"/>
    <property type="match status" value="1"/>
</dbReference>
<dbReference type="PANTHER" id="PTHR33332">
    <property type="entry name" value="REVERSE TRANSCRIPTASE DOMAIN-CONTAINING PROTEIN"/>
    <property type="match status" value="1"/>
</dbReference>
<accession>A0A1B6ELK7</accession>
<feature type="non-terminal residue" evidence="2">
    <location>
        <position position="1"/>
    </location>
</feature>